<dbReference type="Pfam" id="PF02225">
    <property type="entry name" value="PA"/>
    <property type="match status" value="2"/>
</dbReference>
<dbReference type="OrthoDB" id="8062037at2759"/>
<organism evidence="6 7">
    <name type="scientific">Hondaea fermentalgiana</name>
    <dbReference type="NCBI Taxonomy" id="2315210"/>
    <lineage>
        <taxon>Eukaryota</taxon>
        <taxon>Sar</taxon>
        <taxon>Stramenopiles</taxon>
        <taxon>Bigyra</taxon>
        <taxon>Labyrinthulomycetes</taxon>
        <taxon>Thraustochytrida</taxon>
        <taxon>Thraustochytriidae</taxon>
        <taxon>Hondaea</taxon>
    </lineage>
</organism>
<dbReference type="SUPFAM" id="SSF52025">
    <property type="entry name" value="PA domain"/>
    <property type="match status" value="2"/>
</dbReference>
<protein>
    <submittedName>
        <fullName evidence="6">E3 ubiquitin-protein ligase RNF13</fullName>
    </submittedName>
</protein>
<keyword evidence="2" id="KW-0325">Glycoprotein</keyword>
<keyword evidence="7" id="KW-1185">Reference proteome</keyword>
<feature type="domain" description="PA" evidence="5">
    <location>
        <begin position="283"/>
        <end position="346"/>
    </location>
</feature>
<name>A0A2R5G8J4_9STRA</name>
<dbReference type="InterPro" id="IPR046450">
    <property type="entry name" value="PA_dom_sf"/>
</dbReference>
<dbReference type="PANTHER" id="PTHR22702:SF1">
    <property type="entry name" value="PROTEASE-ASSOCIATED DOMAIN-CONTAINING PROTEIN 1"/>
    <property type="match status" value="1"/>
</dbReference>
<dbReference type="Proteomes" id="UP000241890">
    <property type="component" value="Unassembled WGS sequence"/>
</dbReference>
<feature type="region of interest" description="Disordered" evidence="3">
    <location>
        <begin position="143"/>
        <end position="166"/>
    </location>
</feature>
<feature type="chain" id="PRO_5015342691" evidence="4">
    <location>
        <begin position="29"/>
        <end position="469"/>
    </location>
</feature>
<accession>A0A2R5G8J4</accession>
<keyword evidence="1 4" id="KW-0732">Signal</keyword>
<dbReference type="InterPro" id="IPR003137">
    <property type="entry name" value="PA_domain"/>
</dbReference>
<dbReference type="InParanoid" id="A0A2R5G8J4"/>
<feature type="signal peptide" evidence="4">
    <location>
        <begin position="1"/>
        <end position="28"/>
    </location>
</feature>
<evidence type="ECO:0000256" key="1">
    <source>
        <dbReference type="ARBA" id="ARBA00022729"/>
    </source>
</evidence>
<evidence type="ECO:0000256" key="2">
    <source>
        <dbReference type="ARBA" id="ARBA00023180"/>
    </source>
</evidence>
<reference evidence="6 7" key="1">
    <citation type="submission" date="2017-12" db="EMBL/GenBank/DDBJ databases">
        <title>Sequencing, de novo assembly and annotation of complete genome of a new Thraustochytrid species, strain FCC1311.</title>
        <authorList>
            <person name="Sedici K."/>
            <person name="Godart F."/>
            <person name="Aiese Cigliano R."/>
            <person name="Sanseverino W."/>
            <person name="Barakat M."/>
            <person name="Ortet P."/>
            <person name="Marechal E."/>
            <person name="Cagnac O."/>
            <person name="Amato A."/>
        </authorList>
    </citation>
    <scope>NUCLEOTIDE SEQUENCE [LARGE SCALE GENOMIC DNA]</scope>
</reference>
<evidence type="ECO:0000259" key="5">
    <source>
        <dbReference type="Pfam" id="PF02225"/>
    </source>
</evidence>
<evidence type="ECO:0000256" key="4">
    <source>
        <dbReference type="SAM" id="SignalP"/>
    </source>
</evidence>
<dbReference type="EMBL" id="BEYU01000005">
    <property type="protein sequence ID" value="GBG24371.1"/>
    <property type="molecule type" value="Genomic_DNA"/>
</dbReference>
<evidence type="ECO:0000313" key="6">
    <source>
        <dbReference type="EMBL" id="GBG24371.1"/>
    </source>
</evidence>
<dbReference type="Gene3D" id="3.50.30.30">
    <property type="match status" value="2"/>
</dbReference>
<feature type="domain" description="PA" evidence="5">
    <location>
        <begin position="86"/>
        <end position="142"/>
    </location>
</feature>
<evidence type="ECO:0000256" key="3">
    <source>
        <dbReference type="SAM" id="MobiDB-lite"/>
    </source>
</evidence>
<dbReference type="PANTHER" id="PTHR22702">
    <property type="entry name" value="PROTEASE-ASSOCIATED DOMAIN-CONTAINING PROTEIN"/>
    <property type="match status" value="1"/>
</dbReference>
<dbReference type="CDD" id="cd00538">
    <property type="entry name" value="PA"/>
    <property type="match status" value="1"/>
</dbReference>
<proteinExistence type="predicted"/>
<dbReference type="AlphaFoldDB" id="A0A2R5G8J4"/>
<evidence type="ECO:0000313" key="7">
    <source>
        <dbReference type="Proteomes" id="UP000241890"/>
    </source>
</evidence>
<comment type="caution">
    <text evidence="6">The sequence shown here is derived from an EMBL/GenBank/DDBJ whole genome shotgun (WGS) entry which is preliminary data.</text>
</comment>
<sequence length="469" mass="51425">MPAPKSRCARKALFVVACLGLLVATCCAAIVKKPRTPEGKCAAPDGKPSRWGHLYVENGLERLEFFTADFSTKFPCAPLAFAEANPVEACSPLEGNVRGKAVLVKRGTCSFQQKAEHVARAGALAMIVENTAKDGLFLMPAGLPRDPNAVKSTDPEQEDTKEKQREPEYFRDITSVLIRPRSAKLLRLHFDRHPESKVVIEGEFSRRPDDTMHVTLESCGECQRGITGLSLEEENVQRERYLHGGRSGVVTLRGAANEEVYSFDFFASLMGASMPPPRAEGYPIVVPASGNEMACEPFESNEVPHGAVVLVQRGLCPFVDKLENALHAGASAAIIVNNEGEISLPGVAESQMIPDESGFRSGSLMGSAITFQHAGMHAMHLLQQQEGEGTLRAHFQYTDIDILAVKLLAENAEEAERHAEMLSFPQHHPGEFGHLIRQLNLQHREAAQDILFPLFSAMGSKYVEMQKEK</sequence>
<gene>
    <name evidence="6" type="ORF">FCC1311_005892</name>
</gene>